<evidence type="ECO:0000313" key="2">
    <source>
        <dbReference type="Proteomes" id="UP000306319"/>
    </source>
</evidence>
<protein>
    <submittedName>
        <fullName evidence="1">Uncharacterized protein</fullName>
    </submittedName>
</protein>
<accession>A0AC61REA2</accession>
<evidence type="ECO:0000313" key="1">
    <source>
        <dbReference type="EMBL" id="TGY75860.1"/>
    </source>
</evidence>
<dbReference type="EMBL" id="SRYB01000049">
    <property type="protein sequence ID" value="TGY75860.1"/>
    <property type="molecule type" value="Genomic_DNA"/>
</dbReference>
<keyword evidence="2" id="KW-1185">Reference proteome</keyword>
<proteinExistence type="predicted"/>
<dbReference type="Proteomes" id="UP000306319">
    <property type="component" value="Unassembled WGS sequence"/>
</dbReference>
<sequence length="998" mass="106383">MIKLIRFFRLLMLPAILALAASACNDDNNFPDSSGNDLPEEKDSYIGQFRDFVIDQFQSDIQPEELVCKIMTPDGSIISRKCDPENMKAGKFRFFNGLKEGKYRLLYFEYPTQSNEAIAELVEKFPTAEIGLGCEIEVSGKNGIRICQDYNRQLGMFGKGTKDAPYEISSYEHLFLLMLFVNNHDTNRQITPSTYFRQTVPINMYRASIMCDQRYGWYPIGADTNTPFCGVYLGNEISGLWCDRKSSAGIGLFGYLHNAVIDGVAVKDSELSGNFAVGAVAGAVIAAGDDHGDSSLINCSVEKSSITGGKDSFAVGGIIGCADMHSAILLGSCRSSDSDIRGSYNVGGIIGGAARYSRTVINDCENSSTITSEYSGAGGMIGAADTLYVTSCRNKADIAGAIQYNSSDNGNSGIGVGGIVGGSGISFLTACRNEGTVSGADGVGGIIGSTRVKGDASKGDAYLFNNTFLRWCANNGNVSGTNSVGGMCGEAQFGCYGAINKGNISGNDYVAGIVGNTSVAVAHNAINTGNIDGHSYCSGVVGKTSWGSIAISHNYGHVKGSGSHTAGVLGLGGNNTIVHYCGNYARIANSGNGPTAGIIAEIGDPREWTALNIAECVVASLEMVMSVAGPLMAIVEEAVEASSEVAAAIIKVSEVLIDSVLNKADRILWGFGLHEILNPEVEEELTAAINEVAVKESEEISNEMAAWRSGYSLSISNFNAFPITSSYNNAVQATLDYYETGENDERFNDRINETRIERMEQLEHIHHTSEIVHQVIGGVAILASTVAIVGGAIASGGAAVPFIVLGSSAAFVGGLNALTKTCTDFKENAVIVSQCLNTGNIEASNGKCGGLVGVLQDNSILRNSLNVGNGPKFGDTFVGNPKKAVKIKDCLSLSDLGSWSKIDGNRYDACIVYSDENLSEIQKTAYYDEYAIYKASVAEIGDPSLYKNFQRNWVDAHSQKVPVYFHLFWDVNNPASTWYMEKSGSGFFPVPTYSEMRD</sequence>
<comment type="caution">
    <text evidence="1">The sequence shown here is derived from an EMBL/GenBank/DDBJ whole genome shotgun (WGS) entry which is preliminary data.</text>
</comment>
<gene>
    <name evidence="1" type="ORF">E5331_19355</name>
</gene>
<reference evidence="1" key="1">
    <citation type="submission" date="2019-04" db="EMBL/GenBank/DDBJ databases">
        <title>Microbes associate with the intestines of laboratory mice.</title>
        <authorList>
            <person name="Navarre W."/>
            <person name="Wong E."/>
            <person name="Huang K."/>
            <person name="Tropini C."/>
            <person name="Ng K."/>
            <person name="Yu B."/>
        </authorList>
    </citation>
    <scope>NUCLEOTIDE SEQUENCE</scope>
    <source>
        <strain evidence="1">NM04_E33</strain>
    </source>
</reference>
<name>A0AC61REA2_9BACT</name>
<organism evidence="1 2">
    <name type="scientific">Lepagella muris</name>
    <dbReference type="NCBI Taxonomy" id="3032870"/>
    <lineage>
        <taxon>Bacteria</taxon>
        <taxon>Pseudomonadati</taxon>
        <taxon>Bacteroidota</taxon>
        <taxon>Bacteroidia</taxon>
        <taxon>Bacteroidales</taxon>
        <taxon>Muribaculaceae</taxon>
        <taxon>Lepagella</taxon>
    </lineage>
</organism>